<keyword evidence="1" id="KW-0732">Signal</keyword>
<dbReference type="PANTHER" id="PTHR33619:SF3">
    <property type="entry name" value="POLYSACCHARIDE EXPORT PROTEIN GFCE-RELATED"/>
    <property type="match status" value="1"/>
</dbReference>
<reference evidence="4 5" key="1">
    <citation type="submission" date="2017-05" db="EMBL/GenBank/DDBJ databases">
        <authorList>
            <person name="Varghese N."/>
            <person name="Submissions S."/>
        </authorList>
    </citation>
    <scope>NUCLEOTIDE SEQUENCE [LARGE SCALE GENOMIC DNA]</scope>
    <source>
        <strain evidence="4 5">SM16</strain>
    </source>
</reference>
<dbReference type="PANTHER" id="PTHR33619">
    <property type="entry name" value="POLYSACCHARIDE EXPORT PROTEIN GFCE-RELATED"/>
    <property type="match status" value="1"/>
</dbReference>
<dbReference type="Pfam" id="PF02563">
    <property type="entry name" value="Poly_export"/>
    <property type="match status" value="1"/>
</dbReference>
<organism evidence="4 5">
    <name type="scientific">Novosphingobium panipatense</name>
    <dbReference type="NCBI Taxonomy" id="428991"/>
    <lineage>
        <taxon>Bacteria</taxon>
        <taxon>Pseudomonadati</taxon>
        <taxon>Pseudomonadota</taxon>
        <taxon>Alphaproteobacteria</taxon>
        <taxon>Sphingomonadales</taxon>
        <taxon>Sphingomonadaceae</taxon>
        <taxon>Novosphingobium</taxon>
    </lineage>
</organism>
<evidence type="ECO:0000259" key="3">
    <source>
        <dbReference type="Pfam" id="PF10531"/>
    </source>
</evidence>
<evidence type="ECO:0000259" key="2">
    <source>
        <dbReference type="Pfam" id="PF02563"/>
    </source>
</evidence>
<dbReference type="Gene3D" id="3.30.1950.10">
    <property type="entry name" value="wza like domain"/>
    <property type="match status" value="1"/>
</dbReference>
<evidence type="ECO:0000313" key="4">
    <source>
        <dbReference type="EMBL" id="SMP78523.1"/>
    </source>
</evidence>
<proteinExistence type="predicted"/>
<keyword evidence="5" id="KW-1185">Reference proteome</keyword>
<feature type="domain" description="Soluble ligand binding" evidence="3">
    <location>
        <begin position="120"/>
        <end position="167"/>
    </location>
</feature>
<dbReference type="Gene3D" id="3.10.560.10">
    <property type="entry name" value="Outer membrane lipoprotein wza domain like"/>
    <property type="match status" value="1"/>
</dbReference>
<comment type="caution">
    <text evidence="4">The sequence shown here is derived from an EMBL/GenBank/DDBJ whole genome shotgun (WGS) entry which is preliminary data.</text>
</comment>
<dbReference type="InterPro" id="IPR049712">
    <property type="entry name" value="Poly_export"/>
</dbReference>
<dbReference type="RefSeq" id="WP_283406827.1">
    <property type="nucleotide sequence ID" value="NZ_FXUI01000011.1"/>
</dbReference>
<dbReference type="Pfam" id="PF10531">
    <property type="entry name" value="SLBB"/>
    <property type="match status" value="1"/>
</dbReference>
<dbReference type="EMBL" id="FXUI01000011">
    <property type="protein sequence ID" value="SMP78523.1"/>
    <property type="molecule type" value="Genomic_DNA"/>
</dbReference>
<feature type="domain" description="Polysaccharide export protein N-terminal" evidence="2">
    <location>
        <begin position="39"/>
        <end position="114"/>
    </location>
</feature>
<dbReference type="InterPro" id="IPR003715">
    <property type="entry name" value="Poly_export_N"/>
</dbReference>
<dbReference type="InterPro" id="IPR019554">
    <property type="entry name" value="Soluble_ligand-bd"/>
</dbReference>
<name>A0ABY1QR33_9SPHN</name>
<sequence length="193" mass="21112">MAKEERMQSWKKIVSAALFICGVPGCTSVNALPELSLSAADARYTLGAGDRLRIIVYGEDKLTGDYLVDGTGMIAFPLIGAVAAKGLSTSDLAERLTTALSRGYIDKPSVSIDVLNLRPYYILGEVNKPGEYPFVEGLTVFSSVAKAQGFTYRADDRRVYILHKDGKAEILYRLDGTTPVQPGDTIRILERRF</sequence>
<evidence type="ECO:0000313" key="5">
    <source>
        <dbReference type="Proteomes" id="UP001157910"/>
    </source>
</evidence>
<evidence type="ECO:0000256" key="1">
    <source>
        <dbReference type="ARBA" id="ARBA00022729"/>
    </source>
</evidence>
<protein>
    <submittedName>
        <fullName evidence="4">Polysaccharide export outer membrane protein</fullName>
    </submittedName>
</protein>
<accession>A0ABY1QR33</accession>
<gene>
    <name evidence="4" type="ORF">SAMN06296065_11141</name>
</gene>
<dbReference type="Proteomes" id="UP001157910">
    <property type="component" value="Unassembled WGS sequence"/>
</dbReference>